<reference evidence="2" key="1">
    <citation type="submission" date="2022-04" db="EMBL/GenBank/DDBJ databases">
        <title>Halobacillus sp. isolated from saltern.</title>
        <authorList>
            <person name="Won M."/>
            <person name="Lee C.-M."/>
            <person name="Woen H.-Y."/>
            <person name="Kwon S.-W."/>
        </authorList>
    </citation>
    <scope>NUCLEOTIDE SEQUENCE</scope>
    <source>
        <strain evidence="2">SSHM10-5</strain>
    </source>
</reference>
<protein>
    <recommendedName>
        <fullName evidence="4">Histidine kinase N-terminal 7TM region domain-containing protein</fullName>
    </recommendedName>
</protein>
<evidence type="ECO:0000256" key="1">
    <source>
        <dbReference type="SAM" id="Phobius"/>
    </source>
</evidence>
<evidence type="ECO:0000313" key="2">
    <source>
        <dbReference type="EMBL" id="UOR13357.1"/>
    </source>
</evidence>
<dbReference type="Proteomes" id="UP000830326">
    <property type="component" value="Chromosome"/>
</dbReference>
<dbReference type="RefSeq" id="WP_245034976.1">
    <property type="nucleotide sequence ID" value="NZ_CP095075.1"/>
</dbReference>
<feature type="transmembrane region" description="Helical" evidence="1">
    <location>
        <begin position="121"/>
        <end position="142"/>
    </location>
</feature>
<name>A0ABY4HER2_9BACI</name>
<evidence type="ECO:0000313" key="3">
    <source>
        <dbReference type="Proteomes" id="UP000830326"/>
    </source>
</evidence>
<gene>
    <name evidence="2" type="ORF">MUO15_07825</name>
</gene>
<sequence length="157" mass="18613">MGFAVFFFVAWLITALFFVTQKKLSITENTFVFMFILVISINWTWIIYEGLKYIKITEQPMNYTAFLFFRSLIIPMLLVMQLNMIHKTKTFARSVLIAMVSIGILLLLTGLSLYFDLTKYVKWNIGYDILYFSALHLIAYYSHQIFRKITYREVSYS</sequence>
<feature type="transmembrane region" description="Helical" evidence="1">
    <location>
        <begin position="91"/>
        <end position="115"/>
    </location>
</feature>
<keyword evidence="1" id="KW-0472">Membrane</keyword>
<keyword evidence="1" id="KW-0812">Transmembrane</keyword>
<keyword evidence="3" id="KW-1185">Reference proteome</keyword>
<evidence type="ECO:0008006" key="4">
    <source>
        <dbReference type="Google" id="ProtNLM"/>
    </source>
</evidence>
<organism evidence="2 3">
    <name type="scientific">Halobacillus amylolyticus</name>
    <dbReference type="NCBI Taxonomy" id="2932259"/>
    <lineage>
        <taxon>Bacteria</taxon>
        <taxon>Bacillati</taxon>
        <taxon>Bacillota</taxon>
        <taxon>Bacilli</taxon>
        <taxon>Bacillales</taxon>
        <taxon>Bacillaceae</taxon>
        <taxon>Halobacillus</taxon>
    </lineage>
</organism>
<accession>A0ABY4HER2</accession>
<keyword evidence="1" id="KW-1133">Transmembrane helix</keyword>
<feature type="transmembrane region" description="Helical" evidence="1">
    <location>
        <begin position="60"/>
        <end position="79"/>
    </location>
</feature>
<dbReference type="EMBL" id="CP095075">
    <property type="protein sequence ID" value="UOR13357.1"/>
    <property type="molecule type" value="Genomic_DNA"/>
</dbReference>
<proteinExistence type="predicted"/>
<feature type="transmembrane region" description="Helical" evidence="1">
    <location>
        <begin position="31"/>
        <end position="48"/>
    </location>
</feature>
<feature type="transmembrane region" description="Helical" evidence="1">
    <location>
        <begin position="6"/>
        <end position="24"/>
    </location>
</feature>